<dbReference type="AlphaFoldDB" id="A0AA35RXH8"/>
<accession>A0AA35RXH8</accession>
<dbReference type="Proteomes" id="UP001174909">
    <property type="component" value="Unassembled WGS sequence"/>
</dbReference>
<proteinExistence type="predicted"/>
<dbReference type="GO" id="GO:0016787">
    <property type="term" value="F:hydrolase activity"/>
    <property type="evidence" value="ECO:0007669"/>
    <property type="project" value="UniProtKB-KW"/>
</dbReference>
<name>A0AA35RXH8_GEOBA</name>
<evidence type="ECO:0000256" key="1">
    <source>
        <dbReference type="ARBA" id="ARBA00022786"/>
    </source>
</evidence>
<reference evidence="3" key="1">
    <citation type="submission" date="2023-03" db="EMBL/GenBank/DDBJ databases">
        <authorList>
            <person name="Steffen K."/>
            <person name="Cardenas P."/>
        </authorList>
    </citation>
    <scope>NUCLEOTIDE SEQUENCE</scope>
</reference>
<gene>
    <name evidence="3" type="ORF">GBAR_LOCUS11347</name>
</gene>
<keyword evidence="2 3" id="KW-0378">Hydrolase</keyword>
<dbReference type="InterPro" id="IPR052398">
    <property type="entry name" value="Ubiquitin_hydrolase_53/54"/>
</dbReference>
<evidence type="ECO:0000313" key="4">
    <source>
        <dbReference type="Proteomes" id="UP001174909"/>
    </source>
</evidence>
<evidence type="ECO:0000256" key="2">
    <source>
        <dbReference type="ARBA" id="ARBA00022801"/>
    </source>
</evidence>
<sequence length="60" mass="6928">MNEFSRGQLKVLWHVDVFRRSFRQFKGHTCVGESCIFCALQALFVQFQHSSQSALPPDDP</sequence>
<dbReference type="Gene3D" id="3.90.70.10">
    <property type="entry name" value="Cysteine proteinases"/>
    <property type="match status" value="1"/>
</dbReference>
<dbReference type="PANTHER" id="PTHR22975">
    <property type="entry name" value="UBIQUITIN SPECIFIC PROTEINASE"/>
    <property type="match status" value="1"/>
</dbReference>
<comment type="caution">
    <text evidence="3">The sequence shown here is derived from an EMBL/GenBank/DDBJ whole genome shotgun (WGS) entry which is preliminary data.</text>
</comment>
<organism evidence="3 4">
    <name type="scientific">Geodia barretti</name>
    <name type="common">Barrett's horny sponge</name>
    <dbReference type="NCBI Taxonomy" id="519541"/>
    <lineage>
        <taxon>Eukaryota</taxon>
        <taxon>Metazoa</taxon>
        <taxon>Porifera</taxon>
        <taxon>Demospongiae</taxon>
        <taxon>Heteroscleromorpha</taxon>
        <taxon>Tetractinellida</taxon>
        <taxon>Astrophorina</taxon>
        <taxon>Geodiidae</taxon>
        <taxon>Geodia</taxon>
    </lineage>
</organism>
<evidence type="ECO:0000313" key="3">
    <source>
        <dbReference type="EMBL" id="CAI8018723.1"/>
    </source>
</evidence>
<keyword evidence="1" id="KW-0833">Ubl conjugation pathway</keyword>
<protein>
    <submittedName>
        <fullName evidence="3">Inactive ubiquitin carboxyl-terminal hydrolase 54</fullName>
    </submittedName>
</protein>
<keyword evidence="4" id="KW-1185">Reference proteome</keyword>
<dbReference type="PANTHER" id="PTHR22975:SF9">
    <property type="entry name" value="ECHINUS SPLICE FORM 3"/>
    <property type="match status" value="1"/>
</dbReference>
<dbReference type="EMBL" id="CASHTH010001708">
    <property type="protein sequence ID" value="CAI8018723.1"/>
    <property type="molecule type" value="Genomic_DNA"/>
</dbReference>